<keyword evidence="2" id="KW-0472">Membrane</keyword>
<dbReference type="Proteomes" id="UP000279029">
    <property type="component" value="Chromosome"/>
</dbReference>
<dbReference type="InterPro" id="IPR007060">
    <property type="entry name" value="FtsL/DivIC"/>
</dbReference>
<dbReference type="EMBL" id="LR130778">
    <property type="protein sequence ID" value="VDN46345.1"/>
    <property type="molecule type" value="Genomic_DNA"/>
</dbReference>
<keyword evidence="4" id="KW-1185">Reference proteome</keyword>
<keyword evidence="2" id="KW-0812">Transmembrane</keyword>
<keyword evidence="2" id="KW-1133">Transmembrane helix</keyword>
<dbReference type="AlphaFoldDB" id="A0A3P7NU12"/>
<evidence type="ECO:0000313" key="3">
    <source>
        <dbReference type="EMBL" id="VDN46345.1"/>
    </source>
</evidence>
<proteinExistence type="predicted"/>
<protein>
    <recommendedName>
        <fullName evidence="5">Cell division protein FtsL</fullName>
    </recommendedName>
</protein>
<evidence type="ECO:0000256" key="1">
    <source>
        <dbReference type="SAM" id="Coils"/>
    </source>
</evidence>
<keyword evidence="1" id="KW-0175">Coiled coil</keyword>
<dbReference type="KEGG" id="cbar:PATL70BA_0490"/>
<evidence type="ECO:0000313" key="4">
    <source>
        <dbReference type="Proteomes" id="UP000279029"/>
    </source>
</evidence>
<sequence length="170" mass="19225">MGKRYQRNRETYVVGSNAVAYKQSVNHQEIAPVAPVETRQRKKKVASINPACTFILASVIIAVSIVCVFMLKAQFSVVDTSKQIMTLKNELNEIRRTNANITAEINETMNLNEIKRIAMDEYGMVYPKGVDVIDIEPEPTSYTVQYSSIELPKDEKVTFGNMLAFITRGW</sequence>
<organism evidence="3 4">
    <name type="scientific">Petrocella atlantisensis</name>
    <dbReference type="NCBI Taxonomy" id="2173034"/>
    <lineage>
        <taxon>Bacteria</taxon>
        <taxon>Bacillati</taxon>
        <taxon>Bacillota</taxon>
        <taxon>Clostridia</taxon>
        <taxon>Lachnospirales</taxon>
        <taxon>Vallitaleaceae</taxon>
        <taxon>Petrocella</taxon>
    </lineage>
</organism>
<accession>A0A3P7NU12</accession>
<evidence type="ECO:0000256" key="2">
    <source>
        <dbReference type="SAM" id="Phobius"/>
    </source>
</evidence>
<evidence type="ECO:0008006" key="5">
    <source>
        <dbReference type="Google" id="ProtNLM"/>
    </source>
</evidence>
<gene>
    <name evidence="3" type="ORF">PATL70BA_0490</name>
</gene>
<dbReference type="Pfam" id="PF04977">
    <property type="entry name" value="DivIC"/>
    <property type="match status" value="1"/>
</dbReference>
<dbReference type="OrthoDB" id="2051525at2"/>
<feature type="transmembrane region" description="Helical" evidence="2">
    <location>
        <begin position="48"/>
        <end position="71"/>
    </location>
</feature>
<reference evidence="3 4" key="1">
    <citation type="submission" date="2018-09" db="EMBL/GenBank/DDBJ databases">
        <authorList>
            <person name="Postec A."/>
        </authorList>
    </citation>
    <scope>NUCLEOTIDE SEQUENCE [LARGE SCALE GENOMIC DNA]</scope>
    <source>
        <strain evidence="3">70B-A</strain>
    </source>
</reference>
<feature type="coiled-coil region" evidence="1">
    <location>
        <begin position="77"/>
        <end position="111"/>
    </location>
</feature>
<name>A0A3P7NU12_9FIRM</name>
<dbReference type="RefSeq" id="WP_125135875.1">
    <property type="nucleotide sequence ID" value="NZ_LR130778.1"/>
</dbReference>